<dbReference type="PANTHER" id="PTHR42736:SF1">
    <property type="entry name" value="PROTEIN-GLUTAMINE GAMMA-GLUTAMYLTRANSFERASE"/>
    <property type="match status" value="1"/>
</dbReference>
<reference evidence="3" key="2">
    <citation type="submission" date="2021-04" db="EMBL/GenBank/DDBJ databases">
        <authorList>
            <person name="Gilroy R."/>
        </authorList>
    </citation>
    <scope>NUCLEOTIDE SEQUENCE</scope>
    <source>
        <strain evidence="3">ChiGjej1B1-13045</strain>
    </source>
</reference>
<reference evidence="3" key="1">
    <citation type="journal article" date="2021" name="PeerJ">
        <title>Extensive microbial diversity within the chicken gut microbiome revealed by metagenomics and culture.</title>
        <authorList>
            <person name="Gilroy R."/>
            <person name="Ravi A."/>
            <person name="Getino M."/>
            <person name="Pursley I."/>
            <person name="Horton D.L."/>
            <person name="Alikhan N.F."/>
            <person name="Baker D."/>
            <person name="Gharbi K."/>
            <person name="Hall N."/>
            <person name="Watson M."/>
            <person name="Adriaenssens E.M."/>
            <person name="Foster-Nyarko E."/>
            <person name="Jarju S."/>
            <person name="Secka A."/>
            <person name="Antonio M."/>
            <person name="Oren A."/>
            <person name="Chaudhuri R.R."/>
            <person name="La Ragione R."/>
            <person name="Hildebrand F."/>
            <person name="Pallen M.J."/>
        </authorList>
    </citation>
    <scope>NUCLEOTIDE SEQUENCE</scope>
    <source>
        <strain evidence="3">ChiGjej1B1-13045</strain>
    </source>
</reference>
<dbReference type="SUPFAM" id="SSF54001">
    <property type="entry name" value="Cysteine proteinases"/>
    <property type="match status" value="1"/>
</dbReference>
<name>A0A9D2D953_9FIRM</name>
<organism evidence="3 4">
    <name type="scientific">Candidatus Mediterraneibacter stercorigallinarum</name>
    <dbReference type="NCBI Taxonomy" id="2838686"/>
    <lineage>
        <taxon>Bacteria</taxon>
        <taxon>Bacillati</taxon>
        <taxon>Bacillota</taxon>
        <taxon>Clostridia</taxon>
        <taxon>Lachnospirales</taxon>
        <taxon>Lachnospiraceae</taxon>
        <taxon>Mediterraneibacter</taxon>
    </lineage>
</organism>
<proteinExistence type="predicted"/>
<evidence type="ECO:0000259" key="2">
    <source>
        <dbReference type="Pfam" id="PF01841"/>
    </source>
</evidence>
<dbReference type="AlphaFoldDB" id="A0A9D2D953"/>
<keyword evidence="1" id="KW-0812">Transmembrane</keyword>
<dbReference type="EMBL" id="DXCD01000061">
    <property type="protein sequence ID" value="HIZ12727.1"/>
    <property type="molecule type" value="Genomic_DNA"/>
</dbReference>
<comment type="caution">
    <text evidence="3">The sequence shown here is derived from an EMBL/GenBank/DDBJ whole genome shotgun (WGS) entry which is preliminary data.</text>
</comment>
<dbReference type="InterPro" id="IPR052901">
    <property type="entry name" value="Bact_TGase-like"/>
</dbReference>
<keyword evidence="1" id="KW-1133">Transmembrane helix</keyword>
<feature type="transmembrane region" description="Helical" evidence="1">
    <location>
        <begin position="130"/>
        <end position="149"/>
    </location>
</feature>
<dbReference type="PANTHER" id="PTHR42736">
    <property type="entry name" value="PROTEIN-GLUTAMINE GAMMA-GLUTAMYLTRANSFERASE"/>
    <property type="match status" value="1"/>
</dbReference>
<dbReference type="Pfam" id="PF01841">
    <property type="entry name" value="Transglut_core"/>
    <property type="match status" value="1"/>
</dbReference>
<keyword evidence="1" id="KW-0472">Membrane</keyword>
<dbReference type="InterPro" id="IPR038765">
    <property type="entry name" value="Papain-like_cys_pep_sf"/>
</dbReference>
<evidence type="ECO:0000256" key="1">
    <source>
        <dbReference type="SAM" id="Phobius"/>
    </source>
</evidence>
<dbReference type="Proteomes" id="UP000824017">
    <property type="component" value="Unassembled WGS sequence"/>
</dbReference>
<gene>
    <name evidence="3" type="ORF">H9817_02200</name>
</gene>
<dbReference type="InterPro" id="IPR002931">
    <property type="entry name" value="Transglutaminase-like"/>
</dbReference>
<protein>
    <submittedName>
        <fullName evidence="3">Transglutaminase-like domain-containing protein</fullName>
    </submittedName>
</protein>
<accession>A0A9D2D953</accession>
<dbReference type="Gene3D" id="3.10.620.30">
    <property type="match status" value="1"/>
</dbReference>
<feature type="domain" description="Transglutaminase-like" evidence="2">
    <location>
        <begin position="3"/>
        <end position="59"/>
    </location>
</feature>
<sequence length="263" mass="29411">MDLMYRLFGFPARYASGYALQPSDFIQQEDGTWLAEVTDESAHAWTEIFLEDYGWTPVEVTPASDGSYSTSYPGMDTEALEGIVSAIDLRADTSGTQADSGGEVGTGQSGEEEGAWGFLIQIDPDKYHDLILVLAAVLTESLILLPLFLDYAKLSRKRKIERMNCRAVFGRFLKMLHAAGCMTGYHGMEEDFSEKLPEAFPCVSREEAERMVEIVSRAAYGCGEITEEENEFVRKIYFRAEGWICEKAGKAEHRKAGKAKHRK</sequence>
<evidence type="ECO:0000313" key="3">
    <source>
        <dbReference type="EMBL" id="HIZ12727.1"/>
    </source>
</evidence>
<evidence type="ECO:0000313" key="4">
    <source>
        <dbReference type="Proteomes" id="UP000824017"/>
    </source>
</evidence>